<dbReference type="Pfam" id="PF08308">
    <property type="entry name" value="PEGA"/>
    <property type="match status" value="1"/>
</dbReference>
<feature type="transmembrane region" description="Helical" evidence="1">
    <location>
        <begin position="7"/>
        <end position="31"/>
    </location>
</feature>
<proteinExistence type="predicted"/>
<dbReference type="STRING" id="1817824.A2751_04155"/>
<accession>A0A1F5NKY6</accession>
<keyword evidence="1" id="KW-0472">Membrane</keyword>
<sequence length="428" mass="48217">MTLRRRVFLIVSGTLVFIALGPLIILMAHGYRYDFKNGHLLVTGTLVIKTEPRGAQVSLNGQSIGDTPVARRFLTPNEYLVEITKSEYHSWRKRINIFERQVTFLPDQNTKINLLLGTPQNLKSIPRVADIFSFQDLIFYVDVQGRQIFSTSFNATSPQLTSSTTSILTNPRFEDGRRIGTGAEFIISSDQGQFYLSADHKTALPRLAGIQFGNTENTVLGLNDKNQLLEITPEGSKVLLEDVRAFKRNGNQIYYLQKIPSGEFGLSRITSMDDPVLVSKTPAFENASIILSLDNQPYLLLDRELYAVKDRLEKINSQVEFAYWDSHGNFLLYGNSHESWVYEPLAYNQNQLLVRATTQTTVPLFHKAAGYTFVIEDKEIKAIETDSSGQPNIYSLLTSADPKKISLNDEGNILGLLDGNDLRLIKIR</sequence>
<keyword evidence="1" id="KW-1133">Transmembrane helix</keyword>
<protein>
    <recommendedName>
        <fullName evidence="2">PEGA domain-containing protein</fullName>
    </recommendedName>
</protein>
<dbReference type="AlphaFoldDB" id="A0A1F5NKY6"/>
<organism evidence="3 4">
    <name type="scientific">Candidatus Doudnabacteria bacterium RIFCSPHIGHO2_01_FULL_46_14</name>
    <dbReference type="NCBI Taxonomy" id="1817824"/>
    <lineage>
        <taxon>Bacteria</taxon>
        <taxon>Candidatus Doudnaibacteriota</taxon>
    </lineage>
</organism>
<evidence type="ECO:0000256" key="1">
    <source>
        <dbReference type="SAM" id="Phobius"/>
    </source>
</evidence>
<comment type="caution">
    <text evidence="3">The sequence shown here is derived from an EMBL/GenBank/DDBJ whole genome shotgun (WGS) entry which is preliminary data.</text>
</comment>
<reference evidence="3 4" key="1">
    <citation type="journal article" date="2016" name="Nat. Commun.">
        <title>Thousands of microbial genomes shed light on interconnected biogeochemical processes in an aquifer system.</title>
        <authorList>
            <person name="Anantharaman K."/>
            <person name="Brown C.T."/>
            <person name="Hug L.A."/>
            <person name="Sharon I."/>
            <person name="Castelle C.J."/>
            <person name="Probst A.J."/>
            <person name="Thomas B.C."/>
            <person name="Singh A."/>
            <person name="Wilkins M.J."/>
            <person name="Karaoz U."/>
            <person name="Brodie E.L."/>
            <person name="Williams K.H."/>
            <person name="Hubbard S.S."/>
            <person name="Banfield J.F."/>
        </authorList>
    </citation>
    <scope>NUCLEOTIDE SEQUENCE [LARGE SCALE GENOMIC DNA]</scope>
</reference>
<dbReference type="InterPro" id="IPR013229">
    <property type="entry name" value="PEGA"/>
</dbReference>
<keyword evidence="1" id="KW-0812">Transmembrane</keyword>
<feature type="domain" description="PEGA" evidence="2">
    <location>
        <begin position="44"/>
        <end position="103"/>
    </location>
</feature>
<evidence type="ECO:0000313" key="3">
    <source>
        <dbReference type="EMBL" id="OGE78315.1"/>
    </source>
</evidence>
<evidence type="ECO:0000313" key="4">
    <source>
        <dbReference type="Proteomes" id="UP000176864"/>
    </source>
</evidence>
<dbReference type="EMBL" id="MFEK01000014">
    <property type="protein sequence ID" value="OGE78315.1"/>
    <property type="molecule type" value="Genomic_DNA"/>
</dbReference>
<dbReference type="Proteomes" id="UP000176864">
    <property type="component" value="Unassembled WGS sequence"/>
</dbReference>
<gene>
    <name evidence="3" type="ORF">A2751_04155</name>
</gene>
<name>A0A1F5NKY6_9BACT</name>
<evidence type="ECO:0000259" key="2">
    <source>
        <dbReference type="Pfam" id="PF08308"/>
    </source>
</evidence>